<feature type="region of interest" description="Disordered" evidence="1">
    <location>
        <begin position="128"/>
        <end position="170"/>
    </location>
</feature>
<proteinExistence type="predicted"/>
<comment type="caution">
    <text evidence="2">The sequence shown here is derived from an EMBL/GenBank/DDBJ whole genome shotgun (WGS) entry which is preliminary data.</text>
</comment>
<accession>A0A3D8SCF8</accession>
<evidence type="ECO:0000256" key="1">
    <source>
        <dbReference type="SAM" id="MobiDB-lite"/>
    </source>
</evidence>
<dbReference type="Proteomes" id="UP000256690">
    <property type="component" value="Unassembled WGS sequence"/>
</dbReference>
<gene>
    <name evidence="2" type="ORF">DSM5745_04355</name>
</gene>
<organism evidence="2 3">
    <name type="scientific">Aspergillus mulundensis</name>
    <dbReference type="NCBI Taxonomy" id="1810919"/>
    <lineage>
        <taxon>Eukaryota</taxon>
        <taxon>Fungi</taxon>
        <taxon>Dikarya</taxon>
        <taxon>Ascomycota</taxon>
        <taxon>Pezizomycotina</taxon>
        <taxon>Eurotiomycetes</taxon>
        <taxon>Eurotiomycetidae</taxon>
        <taxon>Eurotiales</taxon>
        <taxon>Aspergillaceae</taxon>
        <taxon>Aspergillus</taxon>
        <taxon>Aspergillus subgen. Nidulantes</taxon>
    </lineage>
</organism>
<keyword evidence="3" id="KW-1185">Reference proteome</keyword>
<evidence type="ECO:0000313" key="3">
    <source>
        <dbReference type="Proteomes" id="UP000256690"/>
    </source>
</evidence>
<dbReference type="GeneID" id="38114725"/>
<evidence type="ECO:0000313" key="2">
    <source>
        <dbReference type="EMBL" id="RDW84029.1"/>
    </source>
</evidence>
<reference evidence="2 3" key="1">
    <citation type="journal article" date="2018" name="IMA Fungus">
        <title>IMA Genome-F 9: Draft genome sequence of Annulohypoxylon stygium, Aspergillus mulundensis, Berkeleyomyces basicola (syn. Thielaviopsis basicola), Ceratocystis smalleyi, two Cercospora beticola strains, Coleophoma cylindrospora, Fusarium fracticaudum, Phialophora cf. hyalina, and Morchella septimelata.</title>
        <authorList>
            <person name="Wingfield B.D."/>
            <person name="Bills G.F."/>
            <person name="Dong Y."/>
            <person name="Huang W."/>
            <person name="Nel W.J."/>
            <person name="Swalarsk-Parry B.S."/>
            <person name="Vaghefi N."/>
            <person name="Wilken P.M."/>
            <person name="An Z."/>
            <person name="de Beer Z.W."/>
            <person name="De Vos L."/>
            <person name="Chen L."/>
            <person name="Duong T.A."/>
            <person name="Gao Y."/>
            <person name="Hammerbacher A."/>
            <person name="Kikkert J.R."/>
            <person name="Li Y."/>
            <person name="Li H."/>
            <person name="Li K."/>
            <person name="Li Q."/>
            <person name="Liu X."/>
            <person name="Ma X."/>
            <person name="Naidoo K."/>
            <person name="Pethybridge S.J."/>
            <person name="Sun J."/>
            <person name="Steenkamp E.T."/>
            <person name="van der Nest M.A."/>
            <person name="van Wyk S."/>
            <person name="Wingfield M.J."/>
            <person name="Xiong C."/>
            <person name="Yue Q."/>
            <person name="Zhang X."/>
        </authorList>
    </citation>
    <scope>NUCLEOTIDE SEQUENCE [LARGE SCALE GENOMIC DNA]</scope>
    <source>
        <strain evidence="2 3">DSM 5745</strain>
    </source>
</reference>
<dbReference type="EMBL" id="PVWQ01000004">
    <property type="protein sequence ID" value="RDW84029.1"/>
    <property type="molecule type" value="Genomic_DNA"/>
</dbReference>
<feature type="compositionally biased region" description="Polar residues" evidence="1">
    <location>
        <begin position="145"/>
        <end position="154"/>
    </location>
</feature>
<sequence>MHILRLVNQAFYHSANRHFYRHRNVVLAFNSDRNSSSDIIDQPTHSFSQSANARYVKTIAISATGLHISNDPCLLALSPTNKNTEDHWRKVTSEALFGALQEASSMGIRIRTLTLSFELDNQHLNNLWNPAYPPANPEDPDGSDETPTLDTSGDSHGYLESTPHPTAEGGLLQALQSGGTLQSLTLDSIPPHPHPQHDLTRDTVAFARSGSLRLIPCSAPLRHLRIENTTVPAAALLAIRSSSASLGTVSVCFVRAVNGTWRQICKRAIRHCVHLTDLTVKGCRISGPRSAWFWAQRVVDEDAVDRCMDRVRLRRRDCCVGDVIVMDRQA</sequence>
<name>A0A3D8SCF8_9EURO</name>
<dbReference type="AlphaFoldDB" id="A0A3D8SCF8"/>
<protein>
    <submittedName>
        <fullName evidence="2">Uncharacterized protein</fullName>
    </submittedName>
</protein>
<dbReference type="RefSeq" id="XP_026605367.1">
    <property type="nucleotide sequence ID" value="XM_026746371.1"/>
</dbReference>